<evidence type="ECO:0000313" key="1">
    <source>
        <dbReference type="EMBL" id="SCX51295.1"/>
    </source>
</evidence>
<accession>A0A1G4YD93</accession>
<organism evidence="1 2">
    <name type="scientific">Kosakonia sacchari</name>
    <dbReference type="NCBI Taxonomy" id="1158459"/>
    <lineage>
        <taxon>Bacteria</taxon>
        <taxon>Pseudomonadati</taxon>
        <taxon>Pseudomonadota</taxon>
        <taxon>Gammaproteobacteria</taxon>
        <taxon>Enterobacterales</taxon>
        <taxon>Enterobacteriaceae</taxon>
        <taxon>Kosakonia</taxon>
    </lineage>
</organism>
<protein>
    <submittedName>
        <fullName evidence="1">HrpF protein</fullName>
    </submittedName>
</protein>
<dbReference type="AlphaFoldDB" id="A0A1G4YD93"/>
<dbReference type="Proteomes" id="UP000183569">
    <property type="component" value="Unassembled WGS sequence"/>
</dbReference>
<dbReference type="EMBL" id="FMUI01000006">
    <property type="protein sequence ID" value="SCX51295.1"/>
    <property type="molecule type" value="Genomic_DNA"/>
</dbReference>
<comment type="caution">
    <text evidence="1">The sequence shown here is derived from an EMBL/GenBank/DDBJ whole genome shotgun (WGS) entry which is preliminary data.</text>
</comment>
<name>A0A1G4YD93_9ENTR</name>
<proteinExistence type="predicted"/>
<dbReference type="RefSeq" id="WP_017458102.1">
    <property type="nucleotide sequence ID" value="NZ_CP016337.1"/>
</dbReference>
<evidence type="ECO:0000313" key="2">
    <source>
        <dbReference type="Proteomes" id="UP000183569"/>
    </source>
</evidence>
<dbReference type="InterPro" id="IPR009371">
    <property type="entry name" value="T3SS_HrpF"/>
</dbReference>
<gene>
    <name evidence="1" type="ORF">SAMN02927897_02433</name>
</gene>
<sequence>MLKMDSVRSQLDSKFKQASSDFQTAAKNMNGMSMGDWLTFHQHMKQYSSATWAANQEVTLNHNLARSIINDGR</sequence>
<reference evidence="1 2" key="1">
    <citation type="submission" date="2016-10" db="EMBL/GenBank/DDBJ databases">
        <authorList>
            <person name="Varghese N."/>
            <person name="Submissions S."/>
        </authorList>
    </citation>
    <scope>NUCLEOTIDE SEQUENCE [LARGE SCALE GENOMIC DNA]</scope>
    <source>
        <strain evidence="1 2">CGMCC 1.12102</strain>
    </source>
</reference>
<dbReference type="Pfam" id="PF06266">
    <property type="entry name" value="HrpF"/>
    <property type="match status" value="1"/>
</dbReference>
<dbReference type="GeneID" id="23843401"/>